<dbReference type="FunFam" id="3.10.290.10:FF:000001">
    <property type="entry name" value="30S ribosomal protein S4"/>
    <property type="match status" value="1"/>
</dbReference>
<dbReference type="RefSeq" id="WP_100793399.1">
    <property type="nucleotide sequence ID" value="NZ_FOMX01000032.1"/>
</dbReference>
<dbReference type="PROSITE" id="PS50889">
    <property type="entry name" value="S4"/>
    <property type="match status" value="1"/>
</dbReference>
<reference evidence="12" key="1">
    <citation type="submission" date="2016-10" db="EMBL/GenBank/DDBJ databases">
        <authorList>
            <person name="Varghese N."/>
            <person name="Submissions S."/>
        </authorList>
    </citation>
    <scope>NUCLEOTIDE SEQUENCE [LARGE SCALE GENOMIC DNA]</scope>
    <source>
        <strain evidence="12">ATCC 25963</strain>
    </source>
</reference>
<dbReference type="Pfam" id="PF00163">
    <property type="entry name" value="Ribosomal_S4"/>
    <property type="match status" value="1"/>
</dbReference>
<keyword evidence="3 7" id="KW-0694">RNA-binding</keyword>
<dbReference type="FunFam" id="1.10.1050.10:FF:000001">
    <property type="entry name" value="30S ribosomal protein S4"/>
    <property type="match status" value="1"/>
</dbReference>
<dbReference type="STRING" id="54.SAMN02745121_07227"/>
<comment type="subunit">
    <text evidence="7">Part of the 30S ribosomal subunit. Contacts protein S5. The interaction surface between S4 and S5 is involved in control of translational fidelity.</text>
</comment>
<dbReference type="SMART" id="SM00363">
    <property type="entry name" value="S4"/>
    <property type="match status" value="1"/>
</dbReference>
<proteinExistence type="inferred from homology"/>
<keyword evidence="4 7" id="KW-0689">Ribosomal protein</keyword>
<dbReference type="GO" id="GO:0015935">
    <property type="term" value="C:small ribosomal subunit"/>
    <property type="evidence" value="ECO:0007669"/>
    <property type="project" value="InterPro"/>
</dbReference>
<dbReference type="GO" id="GO:0003735">
    <property type="term" value="F:structural constituent of ribosome"/>
    <property type="evidence" value="ECO:0007669"/>
    <property type="project" value="InterPro"/>
</dbReference>
<evidence type="ECO:0000259" key="10">
    <source>
        <dbReference type="SMART" id="SM01390"/>
    </source>
</evidence>
<dbReference type="NCBIfam" id="TIGR01017">
    <property type="entry name" value="rpsD_bact"/>
    <property type="match status" value="1"/>
</dbReference>
<feature type="domain" description="RNA-binding S4" evidence="9">
    <location>
        <begin position="99"/>
        <end position="163"/>
    </location>
</feature>
<evidence type="ECO:0000256" key="4">
    <source>
        <dbReference type="ARBA" id="ARBA00022980"/>
    </source>
</evidence>
<feature type="region of interest" description="Disordered" evidence="8">
    <location>
        <begin position="37"/>
        <end position="57"/>
    </location>
</feature>
<dbReference type="Gene3D" id="1.10.1050.10">
    <property type="entry name" value="Ribosomal Protein S4 Delta 41, Chain A, domain 1"/>
    <property type="match status" value="1"/>
</dbReference>
<dbReference type="Pfam" id="PF01479">
    <property type="entry name" value="S4"/>
    <property type="match status" value="1"/>
</dbReference>
<organism evidence="11 12">
    <name type="scientific">Nannocystis exedens</name>
    <dbReference type="NCBI Taxonomy" id="54"/>
    <lineage>
        <taxon>Bacteria</taxon>
        <taxon>Pseudomonadati</taxon>
        <taxon>Myxococcota</taxon>
        <taxon>Polyangia</taxon>
        <taxon>Nannocystales</taxon>
        <taxon>Nannocystaceae</taxon>
        <taxon>Nannocystis</taxon>
    </lineage>
</organism>
<protein>
    <recommendedName>
        <fullName evidence="6 7">Small ribosomal subunit protein uS4</fullName>
    </recommendedName>
</protein>
<dbReference type="InterPro" id="IPR022801">
    <property type="entry name" value="Ribosomal_uS4"/>
</dbReference>
<dbReference type="Gene3D" id="3.10.290.10">
    <property type="entry name" value="RNA-binding S4 domain"/>
    <property type="match status" value="1"/>
</dbReference>
<dbReference type="InterPro" id="IPR002942">
    <property type="entry name" value="S4_RNA-bd"/>
</dbReference>
<dbReference type="NCBIfam" id="NF003717">
    <property type="entry name" value="PRK05327.1"/>
    <property type="match status" value="1"/>
</dbReference>
<evidence type="ECO:0000256" key="5">
    <source>
        <dbReference type="ARBA" id="ARBA00023274"/>
    </source>
</evidence>
<comment type="similarity">
    <text evidence="1 7">Belongs to the universal ribosomal protein uS4 family.</text>
</comment>
<dbReference type="HAMAP" id="MF_01306_B">
    <property type="entry name" value="Ribosomal_uS4_B"/>
    <property type="match status" value="1"/>
</dbReference>
<sequence>MARYIGPVCRLCRREDAKLFLKGDRCFTDKCGYERRQYPPGQHGQGRKKRPSDYGQQLREKQKVKRIYGLLEKQFRGYYYRASRMKGVTGENLLALLERRLDNVTLRCGFSSSHAEARQLVRHGHFLVNGKRINIPSYQVRAGDVVEVRDNSKKIQRIVDALGQVDRVPRPAWIDLDKENMRGKITALPSRSDISADIDEQLIVELYSK</sequence>
<dbReference type="GO" id="GO:0042274">
    <property type="term" value="P:ribosomal small subunit biogenesis"/>
    <property type="evidence" value="ECO:0007669"/>
    <property type="project" value="TreeGrafter"/>
</dbReference>
<dbReference type="EMBL" id="FOMX01000032">
    <property type="protein sequence ID" value="SFF15837.1"/>
    <property type="molecule type" value="Genomic_DNA"/>
</dbReference>
<dbReference type="Proteomes" id="UP000199400">
    <property type="component" value="Unassembled WGS sequence"/>
</dbReference>
<dbReference type="InterPro" id="IPR005709">
    <property type="entry name" value="Ribosomal_uS4_bac-type"/>
</dbReference>
<evidence type="ECO:0000256" key="8">
    <source>
        <dbReference type="SAM" id="MobiDB-lite"/>
    </source>
</evidence>
<evidence type="ECO:0000256" key="3">
    <source>
        <dbReference type="ARBA" id="ARBA00022884"/>
    </source>
</evidence>
<keyword evidence="12" id="KW-1185">Reference proteome</keyword>
<dbReference type="SMART" id="SM01390">
    <property type="entry name" value="Ribosomal_S4"/>
    <property type="match status" value="1"/>
</dbReference>
<dbReference type="PANTHER" id="PTHR11831:SF4">
    <property type="entry name" value="SMALL RIBOSOMAL SUBUNIT PROTEIN US4M"/>
    <property type="match status" value="1"/>
</dbReference>
<keyword evidence="5 7" id="KW-0687">Ribonucleoprotein</keyword>
<evidence type="ECO:0000259" key="9">
    <source>
        <dbReference type="SMART" id="SM00363"/>
    </source>
</evidence>
<dbReference type="InterPro" id="IPR001912">
    <property type="entry name" value="Ribosomal_uS4_N"/>
</dbReference>
<dbReference type="GO" id="GO:0006412">
    <property type="term" value="P:translation"/>
    <property type="evidence" value="ECO:0007669"/>
    <property type="project" value="UniProtKB-UniRule"/>
</dbReference>
<accession>A0A1I2GG33</accession>
<feature type="domain" description="Small ribosomal subunit protein uS4 N-terminal" evidence="10">
    <location>
        <begin position="3"/>
        <end position="98"/>
    </location>
</feature>
<dbReference type="SUPFAM" id="SSF55174">
    <property type="entry name" value="Alpha-L RNA-binding motif"/>
    <property type="match status" value="1"/>
</dbReference>
<keyword evidence="2 7" id="KW-0699">rRNA-binding</keyword>
<dbReference type="CDD" id="cd00165">
    <property type="entry name" value="S4"/>
    <property type="match status" value="1"/>
</dbReference>
<evidence type="ECO:0000313" key="12">
    <source>
        <dbReference type="Proteomes" id="UP000199400"/>
    </source>
</evidence>
<dbReference type="InterPro" id="IPR036986">
    <property type="entry name" value="S4_RNA-bd_sf"/>
</dbReference>
<gene>
    <name evidence="7" type="primary">rpsD</name>
    <name evidence="11" type="ORF">SAMN02745121_07227</name>
</gene>
<evidence type="ECO:0000256" key="2">
    <source>
        <dbReference type="ARBA" id="ARBA00022730"/>
    </source>
</evidence>
<comment type="function">
    <text evidence="7">One of the primary rRNA binding proteins, it binds directly to 16S rRNA where it nucleates assembly of the body of the 30S subunit.</text>
</comment>
<evidence type="ECO:0000256" key="6">
    <source>
        <dbReference type="ARBA" id="ARBA00035254"/>
    </source>
</evidence>
<evidence type="ECO:0000313" key="11">
    <source>
        <dbReference type="EMBL" id="SFF15837.1"/>
    </source>
</evidence>
<evidence type="ECO:0000256" key="7">
    <source>
        <dbReference type="HAMAP-Rule" id="MF_01306"/>
    </source>
</evidence>
<dbReference type="AlphaFoldDB" id="A0A1I2GG33"/>
<comment type="function">
    <text evidence="7">With S5 and S12 plays an important role in translational accuracy.</text>
</comment>
<name>A0A1I2GG33_9BACT</name>
<dbReference type="PANTHER" id="PTHR11831">
    <property type="entry name" value="30S 40S RIBOSOMAL PROTEIN"/>
    <property type="match status" value="1"/>
</dbReference>
<evidence type="ECO:0000256" key="1">
    <source>
        <dbReference type="ARBA" id="ARBA00007465"/>
    </source>
</evidence>
<dbReference type="GO" id="GO:0019843">
    <property type="term" value="F:rRNA binding"/>
    <property type="evidence" value="ECO:0007669"/>
    <property type="project" value="UniProtKB-UniRule"/>
</dbReference>